<keyword evidence="1" id="KW-0472">Membrane</keyword>
<evidence type="ECO:0000313" key="4">
    <source>
        <dbReference type="Proteomes" id="UP001597158"/>
    </source>
</evidence>
<keyword evidence="1" id="KW-0812">Transmembrane</keyword>
<dbReference type="PROSITE" id="PS51257">
    <property type="entry name" value="PROKAR_LIPOPROTEIN"/>
    <property type="match status" value="1"/>
</dbReference>
<keyword evidence="4" id="KW-1185">Reference proteome</keyword>
<evidence type="ECO:0000256" key="1">
    <source>
        <dbReference type="SAM" id="Phobius"/>
    </source>
</evidence>
<gene>
    <name evidence="3" type="ORF">ACFQ4M_15920</name>
</gene>
<proteinExistence type="predicted"/>
<feature type="domain" description="Bacteriophage Mu GpT" evidence="2">
    <location>
        <begin position="49"/>
        <end position="338"/>
    </location>
</feature>
<accession>A0ABW3WIG8</accession>
<comment type="caution">
    <text evidence="3">The sequence shown here is derived from an EMBL/GenBank/DDBJ whole genome shotgun (WGS) entry which is preliminary data.</text>
</comment>
<evidence type="ECO:0000259" key="2">
    <source>
        <dbReference type="Pfam" id="PF10124"/>
    </source>
</evidence>
<evidence type="ECO:0000313" key="3">
    <source>
        <dbReference type="EMBL" id="MFD1265063.1"/>
    </source>
</evidence>
<dbReference type="Proteomes" id="UP001597158">
    <property type="component" value="Unassembled WGS sequence"/>
</dbReference>
<dbReference type="Pfam" id="PF10124">
    <property type="entry name" value="Mu-like_gpT"/>
    <property type="match status" value="1"/>
</dbReference>
<feature type="transmembrane region" description="Helical" evidence="1">
    <location>
        <begin position="33"/>
        <end position="53"/>
    </location>
</feature>
<sequence>MKSSIKLAYVWAFALAAIGVGFACGLSPSPSEGVALLGFGGLIVSNATLTALAQGFNAAFRRGFEGVASTYQQVAMVVPSTSDAENYGWLKDLPGVREWIGQRQYNNLEATVAQLKNRKWEHTIAVKRDNVEDDKLGMYTNLFAIQGEIVARHPDDLVWGLLAQGFNTKGFDGQYFFDTDHLSHSRAGVETSWSNTGGGTGAPWFLMDLSRAYMKPLIFQERRKPQFVSRTRPDDPRVFDMDEFVYGADARYNAGFGFHQLAYGSRQALDADTYDAARQRLAGQFRPDGSPLGVRGTHLVVGASNEAAARELLEAERNVAGASNIWRGSAQLIVSPWLE</sequence>
<dbReference type="InterPro" id="IPR018774">
    <property type="entry name" value="Phage_Mu_GpT"/>
</dbReference>
<protein>
    <submittedName>
        <fullName evidence="3">Mu-like prophage major head subunit gpT family protein</fullName>
    </submittedName>
</protein>
<name>A0ABW3WIG8_9RHOO</name>
<keyword evidence="1" id="KW-1133">Transmembrane helix</keyword>
<organism evidence="3 4">
    <name type="scientific">Thauera mechernichensis</name>
    <dbReference type="NCBI Taxonomy" id="82788"/>
    <lineage>
        <taxon>Bacteria</taxon>
        <taxon>Pseudomonadati</taxon>
        <taxon>Pseudomonadota</taxon>
        <taxon>Betaproteobacteria</taxon>
        <taxon>Rhodocyclales</taxon>
        <taxon>Zoogloeaceae</taxon>
        <taxon>Thauera</taxon>
    </lineage>
</organism>
<reference evidence="4" key="1">
    <citation type="journal article" date="2019" name="Int. J. Syst. Evol. Microbiol.">
        <title>The Global Catalogue of Microorganisms (GCM) 10K type strain sequencing project: providing services to taxonomists for standard genome sequencing and annotation.</title>
        <authorList>
            <consortium name="The Broad Institute Genomics Platform"/>
            <consortium name="The Broad Institute Genome Sequencing Center for Infectious Disease"/>
            <person name="Wu L."/>
            <person name="Ma J."/>
        </authorList>
    </citation>
    <scope>NUCLEOTIDE SEQUENCE [LARGE SCALE GENOMIC DNA]</scope>
    <source>
        <strain evidence="4">CCUG 48884</strain>
    </source>
</reference>
<dbReference type="EMBL" id="JBHTMC010000027">
    <property type="protein sequence ID" value="MFD1265063.1"/>
    <property type="molecule type" value="Genomic_DNA"/>
</dbReference>
<dbReference type="RefSeq" id="WP_002928422.1">
    <property type="nucleotide sequence ID" value="NZ_JARQZE010000001.1"/>
</dbReference>